<gene>
    <name evidence="10" type="ORF">FNV43_RR00819</name>
</gene>
<feature type="region of interest" description="Disordered" evidence="8">
    <location>
        <begin position="28"/>
        <end position="48"/>
    </location>
</feature>
<evidence type="ECO:0000256" key="6">
    <source>
        <dbReference type="ARBA" id="ARBA00023027"/>
    </source>
</evidence>
<proteinExistence type="predicted"/>
<dbReference type="FunFam" id="3.40.50.10140:FF:000007">
    <property type="entry name" value="Disease resistance protein (TIR-NBS-LRR class)"/>
    <property type="match status" value="1"/>
</dbReference>
<evidence type="ECO:0000313" key="11">
    <source>
        <dbReference type="Proteomes" id="UP000796880"/>
    </source>
</evidence>
<dbReference type="EMBL" id="VOIH02000001">
    <property type="protein sequence ID" value="KAF3456169.1"/>
    <property type="molecule type" value="Genomic_DNA"/>
</dbReference>
<dbReference type="InterPro" id="IPR001611">
    <property type="entry name" value="Leu-rich_rpt"/>
</dbReference>
<keyword evidence="6" id="KW-0520">NAD</keyword>
<keyword evidence="11" id="KW-1185">Reference proteome</keyword>
<dbReference type="Gene3D" id="3.40.50.10140">
    <property type="entry name" value="Toll/interleukin-1 receptor homology (TIR) domain"/>
    <property type="match status" value="1"/>
</dbReference>
<dbReference type="SUPFAM" id="SSF52540">
    <property type="entry name" value="P-loop containing nucleoside triphosphate hydrolases"/>
    <property type="match status" value="1"/>
</dbReference>
<dbReference type="FunFam" id="1.10.8.430:FF:000002">
    <property type="entry name" value="Disease resistance protein (TIR-NBS-LRR class)"/>
    <property type="match status" value="1"/>
</dbReference>
<accession>A0A8K0MSA6</accession>
<dbReference type="AlphaFoldDB" id="A0A8K0MSA6"/>
<organism evidence="10 11">
    <name type="scientific">Rhamnella rubrinervis</name>
    <dbReference type="NCBI Taxonomy" id="2594499"/>
    <lineage>
        <taxon>Eukaryota</taxon>
        <taxon>Viridiplantae</taxon>
        <taxon>Streptophyta</taxon>
        <taxon>Embryophyta</taxon>
        <taxon>Tracheophyta</taxon>
        <taxon>Spermatophyta</taxon>
        <taxon>Magnoliopsida</taxon>
        <taxon>eudicotyledons</taxon>
        <taxon>Gunneridae</taxon>
        <taxon>Pentapetalae</taxon>
        <taxon>rosids</taxon>
        <taxon>fabids</taxon>
        <taxon>Rosales</taxon>
        <taxon>Rhamnaceae</taxon>
        <taxon>rhamnoid group</taxon>
        <taxon>Rhamneae</taxon>
        <taxon>Rhamnella</taxon>
    </lineage>
</organism>
<dbReference type="GO" id="GO:0006952">
    <property type="term" value="P:defense response"/>
    <property type="evidence" value="ECO:0007669"/>
    <property type="project" value="UniProtKB-KW"/>
</dbReference>
<protein>
    <recommendedName>
        <fullName evidence="1">ADP-ribosyl cyclase/cyclic ADP-ribose hydrolase</fullName>
        <ecNumber evidence="1">3.2.2.6</ecNumber>
    </recommendedName>
</protein>
<dbReference type="InterPro" id="IPR058192">
    <property type="entry name" value="WHD_ROQ1-like"/>
</dbReference>
<dbReference type="InterPro" id="IPR036390">
    <property type="entry name" value="WH_DNA-bd_sf"/>
</dbReference>
<evidence type="ECO:0000256" key="3">
    <source>
        <dbReference type="ARBA" id="ARBA00022737"/>
    </source>
</evidence>
<dbReference type="InterPro" id="IPR002182">
    <property type="entry name" value="NB-ARC"/>
</dbReference>
<dbReference type="InterPro" id="IPR032675">
    <property type="entry name" value="LRR_dom_sf"/>
</dbReference>
<dbReference type="InterPro" id="IPR044974">
    <property type="entry name" value="Disease_R_plants"/>
</dbReference>
<comment type="catalytic activity">
    <reaction evidence="7">
        <text>NAD(+) + H2O = ADP-D-ribose + nicotinamide + H(+)</text>
        <dbReference type="Rhea" id="RHEA:16301"/>
        <dbReference type="ChEBI" id="CHEBI:15377"/>
        <dbReference type="ChEBI" id="CHEBI:15378"/>
        <dbReference type="ChEBI" id="CHEBI:17154"/>
        <dbReference type="ChEBI" id="CHEBI:57540"/>
        <dbReference type="ChEBI" id="CHEBI:57967"/>
        <dbReference type="EC" id="3.2.2.6"/>
    </reaction>
    <physiologicalReaction direction="left-to-right" evidence="7">
        <dbReference type="Rhea" id="RHEA:16302"/>
    </physiologicalReaction>
</comment>
<dbReference type="Pfam" id="PF20160">
    <property type="entry name" value="C-JID"/>
    <property type="match status" value="1"/>
</dbReference>
<sequence>MRGITYIGAISILYILYKYISDATRRRDPRRTETFHPPDASSPSSSNLQDNYDVFLSFRGETGKTFTSHLYKALDEKGIFTFLDVKRLERGEDISPGLDKAIEGSRCAVVVVSGNYASSRWCMDELVQILKCRNDSKIKQIVLPIFYHVNPDDILKEKGRIWKGFQSLQKEFCDNEEKVKSWRDALIQLANIAGHHLDDGMNEAMFIEDLIKVVSGRIFDAALLNISKDLVGMDSRLEKLKLCVSESPFGDIRFIGICGLGGVGKTTFARAYFENMSCQFQGSSFLANIREVCVKEHDGLIRLQKQLLTDILKGEHTINNVSQGKGLISRRLHGKKILVVLDDVDQLDQLEGLAEEKIWFGAGSQIIVTTRDESLLPRQYEEEEYIIHKIDELEDSEALQLFSSKAFKRDCPPQDYTELSVKVIKYASGLPLALVVLGSFLRRKTRDQWKSALDRLKEYPDKEIMRVLRISFDGLEETEKNIFLDVACFFNGFRKDEVMNIMDCCGFYPEIGIGSLVDKSLLHMDHDGNRLRMHDLLEEMGKEIVREESRNEPGRRSRIWLNDDFFHVMNNETGTEEVEAIVCRHLAPVNLRGFSNMKKLRLLIIGLSWMGGDEWPNNVNLSNELRFLDWSAFPFHSFPPSFQPHGLVQLKLWNSKVKQLWNNPSKPLCNVKSIDLSNSTGIRKLEGFSLVPNLEELILDGCRNLYWIDPSITVLKRLTLLSLKWLKSLPTSMDGLYCLEKLNLHGCHLDDEAFPDDFSCLVSLEYLDLSHNNFSCLPAGFNRLSKLRHLNMSNCSNLTSLGPELPDSLENVKVDYCSKLHTFLDPLSQCNLRCSTIFCGYCSKLAERQGSKRTAIASLGRYLQNPPTPSKRFDIFLPGDEIPSWFTHQVRGSSSISLPLHQNWCNNEWRGFALSVCFSTALGEFCNELLWQIKVNQEDWGFGHVRHQSVDGIYYYHLWLLYLPRDVYFHPEWHNKFDHIQFSLETTEEIEVNNYKQCGVRLVYEQDIEELNLAAAHEPM</sequence>
<dbReference type="OrthoDB" id="1936883at2759"/>
<dbReference type="InterPro" id="IPR035897">
    <property type="entry name" value="Toll_tir_struct_dom_sf"/>
</dbReference>
<evidence type="ECO:0000256" key="5">
    <source>
        <dbReference type="ARBA" id="ARBA00022821"/>
    </source>
</evidence>
<dbReference type="InterPro" id="IPR045344">
    <property type="entry name" value="C-JID"/>
</dbReference>
<feature type="domain" description="TIR" evidence="9">
    <location>
        <begin position="50"/>
        <end position="218"/>
    </location>
</feature>
<dbReference type="InterPro" id="IPR003591">
    <property type="entry name" value="Leu-rich_rpt_typical-subtyp"/>
</dbReference>
<dbReference type="GO" id="GO:0007165">
    <property type="term" value="P:signal transduction"/>
    <property type="evidence" value="ECO:0007669"/>
    <property type="project" value="InterPro"/>
</dbReference>
<dbReference type="Gene3D" id="3.40.50.300">
    <property type="entry name" value="P-loop containing nucleotide triphosphate hydrolases"/>
    <property type="match status" value="1"/>
</dbReference>
<evidence type="ECO:0000259" key="9">
    <source>
        <dbReference type="PROSITE" id="PS50104"/>
    </source>
</evidence>
<keyword evidence="5" id="KW-0611">Plant defense</keyword>
<dbReference type="PRINTS" id="PR00364">
    <property type="entry name" value="DISEASERSIST"/>
</dbReference>
<evidence type="ECO:0000256" key="4">
    <source>
        <dbReference type="ARBA" id="ARBA00022801"/>
    </source>
</evidence>
<dbReference type="GO" id="GO:0043531">
    <property type="term" value="F:ADP binding"/>
    <property type="evidence" value="ECO:0007669"/>
    <property type="project" value="InterPro"/>
</dbReference>
<dbReference type="SUPFAM" id="SSF46785">
    <property type="entry name" value="Winged helix' DNA-binding domain"/>
    <property type="match status" value="1"/>
</dbReference>
<dbReference type="Pfam" id="PF01582">
    <property type="entry name" value="TIR"/>
    <property type="match status" value="1"/>
</dbReference>
<dbReference type="PANTHER" id="PTHR11017">
    <property type="entry name" value="LEUCINE-RICH REPEAT-CONTAINING PROTEIN"/>
    <property type="match status" value="1"/>
</dbReference>
<dbReference type="PROSITE" id="PS50104">
    <property type="entry name" value="TIR"/>
    <property type="match status" value="1"/>
</dbReference>
<dbReference type="Pfam" id="PF00931">
    <property type="entry name" value="NB-ARC"/>
    <property type="match status" value="1"/>
</dbReference>
<dbReference type="PANTHER" id="PTHR11017:SF527">
    <property type="entry name" value="TMV RESISTANCE PROTEIN N-LIKE"/>
    <property type="match status" value="1"/>
</dbReference>
<evidence type="ECO:0000256" key="8">
    <source>
        <dbReference type="SAM" id="MobiDB-lite"/>
    </source>
</evidence>
<dbReference type="SUPFAM" id="SSF52200">
    <property type="entry name" value="Toll/Interleukin receptor TIR domain"/>
    <property type="match status" value="1"/>
</dbReference>
<dbReference type="SMART" id="SM00255">
    <property type="entry name" value="TIR"/>
    <property type="match status" value="1"/>
</dbReference>
<evidence type="ECO:0000256" key="2">
    <source>
        <dbReference type="ARBA" id="ARBA00022614"/>
    </source>
</evidence>
<dbReference type="Proteomes" id="UP000796880">
    <property type="component" value="Unassembled WGS sequence"/>
</dbReference>
<dbReference type="EC" id="3.2.2.6" evidence="1"/>
<dbReference type="Gene3D" id="3.80.10.10">
    <property type="entry name" value="Ribonuclease Inhibitor"/>
    <property type="match status" value="1"/>
</dbReference>
<keyword evidence="4" id="KW-0378">Hydrolase</keyword>
<evidence type="ECO:0000256" key="1">
    <source>
        <dbReference type="ARBA" id="ARBA00011982"/>
    </source>
</evidence>
<comment type="caution">
    <text evidence="10">The sequence shown here is derived from an EMBL/GenBank/DDBJ whole genome shotgun (WGS) entry which is preliminary data.</text>
</comment>
<dbReference type="Pfam" id="PF00560">
    <property type="entry name" value="LRR_1"/>
    <property type="match status" value="1"/>
</dbReference>
<dbReference type="PROSITE" id="PS51450">
    <property type="entry name" value="LRR"/>
    <property type="match status" value="1"/>
</dbReference>
<dbReference type="Pfam" id="PF23282">
    <property type="entry name" value="WHD_ROQ1"/>
    <property type="match status" value="1"/>
</dbReference>
<keyword evidence="3" id="KW-0677">Repeat</keyword>
<dbReference type="InterPro" id="IPR042197">
    <property type="entry name" value="Apaf_helical"/>
</dbReference>
<dbReference type="SMART" id="SM00369">
    <property type="entry name" value="LRR_TYP"/>
    <property type="match status" value="3"/>
</dbReference>
<dbReference type="GO" id="GO:0061809">
    <property type="term" value="F:NAD+ nucleosidase activity, cyclic ADP-ribose generating"/>
    <property type="evidence" value="ECO:0007669"/>
    <property type="project" value="UniProtKB-EC"/>
</dbReference>
<dbReference type="Gene3D" id="1.10.8.430">
    <property type="entry name" value="Helical domain of apoptotic protease-activating factors"/>
    <property type="match status" value="1"/>
</dbReference>
<keyword evidence="2" id="KW-0433">Leucine-rich repeat</keyword>
<reference evidence="10" key="1">
    <citation type="submission" date="2020-03" db="EMBL/GenBank/DDBJ databases">
        <title>A high-quality chromosome-level genome assembly of a woody plant with both climbing and erect habits, Rhamnella rubrinervis.</title>
        <authorList>
            <person name="Lu Z."/>
            <person name="Yang Y."/>
            <person name="Zhu X."/>
            <person name="Sun Y."/>
        </authorList>
    </citation>
    <scope>NUCLEOTIDE SEQUENCE</scope>
    <source>
        <strain evidence="10">BYM</strain>
        <tissue evidence="10">Leaf</tissue>
    </source>
</reference>
<name>A0A8K0MSA6_9ROSA</name>
<dbReference type="SUPFAM" id="SSF52058">
    <property type="entry name" value="L domain-like"/>
    <property type="match status" value="1"/>
</dbReference>
<evidence type="ECO:0000313" key="10">
    <source>
        <dbReference type="EMBL" id="KAF3456169.1"/>
    </source>
</evidence>
<dbReference type="InterPro" id="IPR000157">
    <property type="entry name" value="TIR_dom"/>
</dbReference>
<evidence type="ECO:0000256" key="7">
    <source>
        <dbReference type="ARBA" id="ARBA00047304"/>
    </source>
</evidence>
<dbReference type="InterPro" id="IPR027417">
    <property type="entry name" value="P-loop_NTPase"/>
</dbReference>